<protein>
    <recommendedName>
        <fullName evidence="3">Transposase</fullName>
    </recommendedName>
</protein>
<name>A0A4Q1DCR7_9BACT</name>
<comment type="caution">
    <text evidence="1">The sequence shown here is derived from an EMBL/GenBank/DDBJ whole genome shotgun (WGS) entry which is preliminary data.</text>
</comment>
<keyword evidence="2" id="KW-1185">Reference proteome</keyword>
<evidence type="ECO:0000313" key="2">
    <source>
        <dbReference type="Proteomes" id="UP000290545"/>
    </source>
</evidence>
<dbReference type="EMBL" id="SDHZ01000001">
    <property type="protein sequence ID" value="RXK87324.1"/>
    <property type="molecule type" value="Genomic_DNA"/>
</dbReference>
<dbReference type="OrthoDB" id="1404787at2"/>
<reference evidence="1 2" key="1">
    <citation type="submission" date="2019-01" db="EMBL/GenBank/DDBJ databases">
        <title>Filimonas sp. strain TTM-71.</title>
        <authorList>
            <person name="Chen W.-M."/>
        </authorList>
    </citation>
    <scope>NUCLEOTIDE SEQUENCE [LARGE SCALE GENOMIC DNA]</scope>
    <source>
        <strain evidence="1 2">TTM-71</strain>
    </source>
</reference>
<gene>
    <name evidence="1" type="ORF">ESB13_11260</name>
</gene>
<proteinExistence type="predicted"/>
<dbReference type="RefSeq" id="WP_129003074.1">
    <property type="nucleotide sequence ID" value="NZ_SDHZ01000001.1"/>
</dbReference>
<dbReference type="Proteomes" id="UP000290545">
    <property type="component" value="Unassembled WGS sequence"/>
</dbReference>
<evidence type="ECO:0008006" key="3">
    <source>
        <dbReference type="Google" id="ProtNLM"/>
    </source>
</evidence>
<dbReference type="AlphaFoldDB" id="A0A4Q1DCR7"/>
<organism evidence="1 2">
    <name type="scientific">Filimonas effusa</name>
    <dbReference type="NCBI Taxonomy" id="2508721"/>
    <lineage>
        <taxon>Bacteria</taxon>
        <taxon>Pseudomonadati</taxon>
        <taxon>Bacteroidota</taxon>
        <taxon>Chitinophagia</taxon>
        <taxon>Chitinophagales</taxon>
        <taxon>Chitinophagaceae</taxon>
        <taxon>Filimonas</taxon>
    </lineage>
</organism>
<evidence type="ECO:0000313" key="1">
    <source>
        <dbReference type="EMBL" id="RXK87324.1"/>
    </source>
</evidence>
<accession>A0A4Q1DCR7</accession>
<sequence>MSKSIILTRKVQIVIDSKDDTFLKETYATLYHWQRMCCKAANYIFTHCYLQEQVKEFFYLTENVHVKLTDIRKDENGILTTSRTNSTYQVLSRHFKGTMPMSILSCLNNSLVSLYRKERLDYFKGLRSLRNYKRDIPIPVAASDIRHFRQLQAHGNFGFVLFGIPFRTYLGSDFHDKRLLLEKLVAKDIKLCTSNIQLSKGKIYLLVAFEQQPEHHSLLPDIIAEASLSLEIPIVVKVQKSRYYIGNKEEFLHRRLAIQAAIERTKKGAAFNRSGKGRKRKLKSIEKYKDAEINYINQRLHVYSRRLIDLCIKHQAATLLLTNDKEAQEEQKGDGFLLRNWSYSNLKEKIGYKAKKAGIAVIEE</sequence>